<feature type="compositionally biased region" description="Acidic residues" evidence="4">
    <location>
        <begin position="10"/>
        <end position="49"/>
    </location>
</feature>
<dbReference type="InterPro" id="IPR027038">
    <property type="entry name" value="RanGap"/>
</dbReference>
<dbReference type="EMBL" id="KZ345070">
    <property type="protein sequence ID" value="PIO76211.1"/>
    <property type="molecule type" value="Genomic_DNA"/>
</dbReference>
<keyword evidence="1" id="KW-0343">GTPase activation</keyword>
<dbReference type="GO" id="GO:0006913">
    <property type="term" value="P:nucleocytoplasmic transport"/>
    <property type="evidence" value="ECO:0007669"/>
    <property type="project" value="TreeGrafter"/>
</dbReference>
<name>A0A2G9V141_TELCI</name>
<dbReference type="PANTHER" id="PTHR24113">
    <property type="entry name" value="RAN GTPASE-ACTIVATING PROTEIN 1"/>
    <property type="match status" value="1"/>
</dbReference>
<keyword evidence="3" id="KW-0677">Repeat</keyword>
<proteinExistence type="predicted"/>
<sequence>MAEGTPIDLGESDDDEGTLSECSDEFVESENDSEDEEEDYDDEEEDLEAGGDRIDGDDGGDLSDLLNSMGDMKFTEPEASKVDDVVSFLNQQLKLDTAQDGIQEFLVSPAAFSLEVLKLNNNGLGAGGKVIATCLSECFVRSNLAKRRLKLKTFIAGRNRLEVPGAVALAEAFTKIGSLEEFAVPQNGITAKGVEALATCFKSNPNLRVINLNDNTATQLGSAAIAEALPSLPKLEVLNLGDCLCRDQGCHAIVDALSPMVHQALKEVDLSGAELSGAAAMQIVEKWKKFPSTTRLIISSNNFGGVFEDLRGMVAQNIVVGDSDDDQGSLSSDEEEKMSAEETDDEDDVNEEVTATPYNPPHFFTVTVLKTAFTAETILLWHDLNNADLWI</sequence>
<dbReference type="GO" id="GO:0005096">
    <property type="term" value="F:GTPase activator activity"/>
    <property type="evidence" value="ECO:0007669"/>
    <property type="project" value="UniProtKB-KW"/>
</dbReference>
<dbReference type="OrthoDB" id="184583at2759"/>
<evidence type="ECO:0008006" key="7">
    <source>
        <dbReference type="Google" id="ProtNLM"/>
    </source>
</evidence>
<dbReference type="Proteomes" id="UP000230423">
    <property type="component" value="Unassembled WGS sequence"/>
</dbReference>
<keyword evidence="6" id="KW-1185">Reference proteome</keyword>
<feature type="compositionally biased region" description="Acidic residues" evidence="4">
    <location>
        <begin position="322"/>
        <end position="351"/>
    </location>
</feature>
<dbReference type="SMART" id="SM00368">
    <property type="entry name" value="LRR_RI"/>
    <property type="match status" value="5"/>
</dbReference>
<feature type="region of interest" description="Disordered" evidence="4">
    <location>
        <begin position="321"/>
        <end position="356"/>
    </location>
</feature>
<dbReference type="Gene3D" id="3.80.10.10">
    <property type="entry name" value="Ribonuclease Inhibitor"/>
    <property type="match status" value="1"/>
</dbReference>
<dbReference type="PANTHER" id="PTHR24113:SF12">
    <property type="entry name" value="RAN GTPASE-ACTIVATING PROTEIN 1"/>
    <property type="match status" value="1"/>
</dbReference>
<feature type="region of interest" description="Disordered" evidence="4">
    <location>
        <begin position="1"/>
        <end position="67"/>
    </location>
</feature>
<dbReference type="GO" id="GO:0005634">
    <property type="term" value="C:nucleus"/>
    <property type="evidence" value="ECO:0007669"/>
    <property type="project" value="TreeGrafter"/>
</dbReference>
<dbReference type="InterPro" id="IPR032675">
    <property type="entry name" value="LRR_dom_sf"/>
</dbReference>
<protein>
    <recommendedName>
        <fullName evidence="7">Leucine Rich repeat-containing domain protein</fullName>
    </recommendedName>
</protein>
<dbReference type="AlphaFoldDB" id="A0A2G9V141"/>
<organism evidence="5 6">
    <name type="scientific">Teladorsagia circumcincta</name>
    <name type="common">Brown stomach worm</name>
    <name type="synonym">Ostertagia circumcincta</name>
    <dbReference type="NCBI Taxonomy" id="45464"/>
    <lineage>
        <taxon>Eukaryota</taxon>
        <taxon>Metazoa</taxon>
        <taxon>Ecdysozoa</taxon>
        <taxon>Nematoda</taxon>
        <taxon>Chromadorea</taxon>
        <taxon>Rhabditida</taxon>
        <taxon>Rhabditina</taxon>
        <taxon>Rhabditomorpha</taxon>
        <taxon>Strongyloidea</taxon>
        <taxon>Trichostrongylidae</taxon>
        <taxon>Teladorsagia</taxon>
    </lineage>
</organism>
<evidence type="ECO:0000256" key="4">
    <source>
        <dbReference type="SAM" id="MobiDB-lite"/>
    </source>
</evidence>
<evidence type="ECO:0000256" key="3">
    <source>
        <dbReference type="ARBA" id="ARBA00022737"/>
    </source>
</evidence>
<dbReference type="SUPFAM" id="SSF52047">
    <property type="entry name" value="RNI-like"/>
    <property type="match status" value="1"/>
</dbReference>
<accession>A0A2G9V141</accession>
<dbReference type="GO" id="GO:0048471">
    <property type="term" value="C:perinuclear region of cytoplasm"/>
    <property type="evidence" value="ECO:0007669"/>
    <property type="project" value="TreeGrafter"/>
</dbReference>
<dbReference type="GO" id="GO:0031267">
    <property type="term" value="F:small GTPase binding"/>
    <property type="evidence" value="ECO:0007669"/>
    <property type="project" value="TreeGrafter"/>
</dbReference>
<gene>
    <name evidence="5" type="ORF">TELCIR_01725</name>
</gene>
<dbReference type="GO" id="GO:0005829">
    <property type="term" value="C:cytosol"/>
    <property type="evidence" value="ECO:0007669"/>
    <property type="project" value="TreeGrafter"/>
</dbReference>
<evidence type="ECO:0000256" key="2">
    <source>
        <dbReference type="ARBA" id="ARBA00022614"/>
    </source>
</evidence>
<evidence type="ECO:0000313" key="6">
    <source>
        <dbReference type="Proteomes" id="UP000230423"/>
    </source>
</evidence>
<keyword evidence="2" id="KW-0433">Leucine-rich repeat</keyword>
<evidence type="ECO:0000313" key="5">
    <source>
        <dbReference type="EMBL" id="PIO76211.1"/>
    </source>
</evidence>
<evidence type="ECO:0000256" key="1">
    <source>
        <dbReference type="ARBA" id="ARBA00022468"/>
    </source>
</evidence>
<reference evidence="5 6" key="1">
    <citation type="submission" date="2015-09" db="EMBL/GenBank/DDBJ databases">
        <title>Draft genome of the parasitic nematode Teladorsagia circumcincta isolate WARC Sus (inbred).</title>
        <authorList>
            <person name="Mitreva M."/>
        </authorList>
    </citation>
    <scope>NUCLEOTIDE SEQUENCE [LARGE SCALE GENOMIC DNA]</scope>
    <source>
        <strain evidence="5 6">S</strain>
    </source>
</reference>